<protein>
    <submittedName>
        <fullName evidence="1">Uncharacterized protein</fullName>
    </submittedName>
</protein>
<accession>A0ABR8X286</accession>
<comment type="caution">
    <text evidence="1">The sequence shown here is derived from an EMBL/GenBank/DDBJ whole genome shotgun (WGS) entry which is preliminary data.</text>
</comment>
<name>A0ABR8X286_9MICO</name>
<reference evidence="1 2" key="1">
    <citation type="submission" date="2020-08" db="EMBL/GenBank/DDBJ databases">
        <title>A Genomic Blueprint of the Chicken Gut Microbiome.</title>
        <authorList>
            <person name="Gilroy R."/>
            <person name="Ravi A."/>
            <person name="Getino M."/>
            <person name="Pursley I."/>
            <person name="Horton D.L."/>
            <person name="Alikhan N.-F."/>
            <person name="Baker D."/>
            <person name="Gharbi K."/>
            <person name="Hall N."/>
            <person name="Watson M."/>
            <person name="Adriaenssens E.M."/>
            <person name="Foster-Nyarko E."/>
            <person name="Jarju S."/>
            <person name="Secka A."/>
            <person name="Antonio M."/>
            <person name="Oren A."/>
            <person name="Chaudhuri R."/>
            <person name="La Ragione R.M."/>
            <person name="Hildebrand F."/>
            <person name="Pallen M.J."/>
        </authorList>
    </citation>
    <scope>NUCLEOTIDE SEQUENCE [LARGE SCALE GENOMIC DNA]</scope>
    <source>
        <strain evidence="1 2">Sa1CUA4</strain>
    </source>
</reference>
<dbReference type="EMBL" id="JACSPM010000002">
    <property type="protein sequence ID" value="MBD8023447.1"/>
    <property type="molecule type" value="Genomic_DNA"/>
</dbReference>
<gene>
    <name evidence="1" type="ORF">H9622_07575</name>
</gene>
<proteinExistence type="predicted"/>
<dbReference type="RefSeq" id="WP_191765792.1">
    <property type="nucleotide sequence ID" value="NZ_JACSPM010000002.1"/>
</dbReference>
<evidence type="ECO:0000313" key="2">
    <source>
        <dbReference type="Proteomes" id="UP000602532"/>
    </source>
</evidence>
<sequence length="193" mass="20289">MVKLTTADISNDRVEVGNGVSIPRAWTAILTGEPDVPGAIRVEVTFDRRLGRSAAALVSVQRKAEGDEVTSLTLREVRVQAAVQATGLMVSTVLAGTDHPESGAAYLKRMRDRKERTTEETIADAATIYRLAAAVSMAPLKTVADNLSVSQSTATRLMNRARVDGLAEGIRLPRADATGPVVGAPGPTGPSIS</sequence>
<keyword evidence="2" id="KW-1185">Reference proteome</keyword>
<evidence type="ECO:0000313" key="1">
    <source>
        <dbReference type="EMBL" id="MBD8023447.1"/>
    </source>
</evidence>
<organism evidence="1 2">
    <name type="scientific">Microbacterium gallinarum</name>
    <dbReference type="NCBI Taxonomy" id="2762209"/>
    <lineage>
        <taxon>Bacteria</taxon>
        <taxon>Bacillati</taxon>
        <taxon>Actinomycetota</taxon>
        <taxon>Actinomycetes</taxon>
        <taxon>Micrococcales</taxon>
        <taxon>Microbacteriaceae</taxon>
        <taxon>Microbacterium</taxon>
    </lineage>
</organism>
<dbReference type="Proteomes" id="UP000602532">
    <property type="component" value="Unassembled WGS sequence"/>
</dbReference>